<name>A0AAN2BLX5_9GAMM</name>
<accession>A0AAN2BLX5</accession>
<sequence length="52" mass="6069">MRELEHLKQPYLFKLKKSQNVIKLIYKHHGKGEWQTVNAGWEACSATIRMAG</sequence>
<organism evidence="1 2">
    <name type="scientific">Marinagarivorans cellulosilyticus</name>
    <dbReference type="NCBI Taxonomy" id="2721545"/>
    <lineage>
        <taxon>Bacteria</taxon>
        <taxon>Pseudomonadati</taxon>
        <taxon>Pseudomonadota</taxon>
        <taxon>Gammaproteobacteria</taxon>
        <taxon>Cellvibrionales</taxon>
        <taxon>Cellvibrionaceae</taxon>
        <taxon>Marinagarivorans</taxon>
    </lineage>
</organism>
<gene>
    <name evidence="1" type="ORF">MARGE09_P3713</name>
</gene>
<proteinExistence type="predicted"/>
<protein>
    <submittedName>
        <fullName evidence="1">Uncharacterized protein</fullName>
    </submittedName>
</protein>
<reference evidence="1 2" key="1">
    <citation type="journal article" date="2022" name="IScience">
        <title>An ultrasensitive nanofiber-based assay for enzymatic hydrolysis and deep-sea microbial degradation of cellulose.</title>
        <authorList>
            <person name="Tsudome M."/>
            <person name="Tachioka M."/>
            <person name="Miyazaki M."/>
            <person name="Uchimura K."/>
            <person name="Tsuda M."/>
            <person name="Takaki Y."/>
            <person name="Deguchi S."/>
        </authorList>
    </citation>
    <scope>NUCLEOTIDE SEQUENCE [LARGE SCALE GENOMIC DNA]</scope>
    <source>
        <strain evidence="1 2">GE09</strain>
    </source>
</reference>
<keyword evidence="2" id="KW-1185">Reference proteome</keyword>
<evidence type="ECO:0000313" key="2">
    <source>
        <dbReference type="Proteomes" id="UP001320119"/>
    </source>
</evidence>
<evidence type="ECO:0000313" key="1">
    <source>
        <dbReference type="EMBL" id="BCD99511.1"/>
    </source>
</evidence>
<dbReference type="KEGG" id="marq:MARGE09_P3713"/>
<dbReference type="EMBL" id="AP023086">
    <property type="protein sequence ID" value="BCD99511.1"/>
    <property type="molecule type" value="Genomic_DNA"/>
</dbReference>
<dbReference type="AlphaFoldDB" id="A0AAN2BLX5"/>
<dbReference type="Proteomes" id="UP001320119">
    <property type="component" value="Chromosome"/>
</dbReference>